<feature type="compositionally biased region" description="Polar residues" evidence="1">
    <location>
        <begin position="238"/>
        <end position="249"/>
    </location>
</feature>
<dbReference type="GO" id="GO:0003676">
    <property type="term" value="F:nucleic acid binding"/>
    <property type="evidence" value="ECO:0007669"/>
    <property type="project" value="InterPro"/>
</dbReference>
<feature type="compositionally biased region" description="Polar residues" evidence="1">
    <location>
        <begin position="524"/>
        <end position="542"/>
    </location>
</feature>
<dbReference type="InterPro" id="IPR035979">
    <property type="entry name" value="RBD_domain_sf"/>
</dbReference>
<feature type="compositionally biased region" description="Polar residues" evidence="1">
    <location>
        <begin position="818"/>
        <end position="844"/>
    </location>
</feature>
<sequence length="890" mass="99901">MMEPPMADVSTSSANDTPVATPTLDSVDESSHVASESPSVSDVNLQVPKGLSGQHPGSDLEALLKQHEEIIDWNAAVETAITENPSLLKADPELSDAVKKPPVAQVLEFRPPFYAFITGISFQAKKEDIYYFFGGPKKLEDVHIYTNPPHGNLPGRFSGDAMLKLKSLNALIDVLKMDGEELFSRCINVYHVMPGSRDRKRYTALQLENVRLAPVYHQNDRGHYRQDSRASAGHVQRESYSPRQGNQPPARNAYPPPQQQKTQHVREKFMPKRESNDVRAFQQQGQVIYQQPQPSMAHHQGPPQPRQSMHAPYPPQGGYNRVPPSGQTWTENTAMEIKEKPAPVQRQSSADIFGTKPVDTSKKMLEIQKKLESEQTRTPRESESSVHHQPPHYGDRRSGEYRQPGGHNRMSSNSSSMQSLSQQQQFQPTRILTNTNHQYQQRKQSIESSNYPVPLNQCHPNSRESTQHLDAAPSQPRSEIPETNQWDNSMAEQVLNADAVSRLDSEVGREQMQHHTGGGPKRQMSGTGRSGSESSANYQQGPAQHYQREQQPFHPNQKTYKKQPSRESTGGGVYSRRPQQYQQQRSQRSDNRDIREERGRVDKYPETQKSDLNENKAVRDDERHHQQQLRTKQGGQHHHKGPARGGGGGQDRGGSPRRSPPRVAKESIHNIQNYIQKENQNAKVSDSQSHDQQSQPPSGQNTLRRHNKRTFVNQSRDNRHKDHKYEDGPHMPANVRKKQSMDSKLDETVRDGQQKEPSQSGGKSNYHYGGRGGGPRQNRSDSTPSNIDSTQKITQEKPKDIPKEASKEVNEQPPPDPVSSTLRASVQQTDAQQQDNVNSPQKNPSTPPANGGGSTKKKDSKKKAKKDAGASSVTTQNKFSALTDCKEFEV</sequence>
<proteinExistence type="predicted"/>
<feature type="region of interest" description="Disordered" evidence="1">
    <location>
        <begin position="340"/>
        <end position="482"/>
    </location>
</feature>
<dbReference type="EMBL" id="JAKKPZ010000031">
    <property type="protein sequence ID" value="KAI1709256.1"/>
    <property type="molecule type" value="Genomic_DNA"/>
</dbReference>
<evidence type="ECO:0008006" key="4">
    <source>
        <dbReference type="Google" id="ProtNLM"/>
    </source>
</evidence>
<gene>
    <name evidence="2" type="ORF">DdX_11326</name>
</gene>
<evidence type="ECO:0000256" key="1">
    <source>
        <dbReference type="SAM" id="MobiDB-lite"/>
    </source>
</evidence>
<comment type="caution">
    <text evidence="2">The sequence shown here is derived from an EMBL/GenBank/DDBJ whole genome shotgun (WGS) entry which is preliminary data.</text>
</comment>
<feature type="compositionally biased region" description="Basic and acidic residues" evidence="1">
    <location>
        <begin position="359"/>
        <end position="386"/>
    </location>
</feature>
<feature type="compositionally biased region" description="Polar residues" evidence="1">
    <location>
        <begin position="669"/>
        <end position="684"/>
    </location>
</feature>
<feature type="compositionally biased region" description="Basic and acidic residues" evidence="1">
    <location>
        <begin position="587"/>
        <end position="625"/>
    </location>
</feature>
<feature type="compositionally biased region" description="Polar residues" evidence="1">
    <location>
        <begin position="549"/>
        <end position="558"/>
    </location>
</feature>
<feature type="compositionally biased region" description="Basic and acidic residues" evidence="1">
    <location>
        <begin position="794"/>
        <end position="810"/>
    </location>
</feature>
<feature type="region of interest" description="Disordered" evidence="1">
    <location>
        <begin position="507"/>
        <end position="890"/>
    </location>
</feature>
<accession>A0AAD4N0Q5</accession>
<feature type="compositionally biased region" description="Polar residues" evidence="1">
    <location>
        <begin position="9"/>
        <end position="24"/>
    </location>
</feature>
<protein>
    <recommendedName>
        <fullName evidence="4">RRM domain-containing protein</fullName>
    </recommendedName>
</protein>
<feature type="compositionally biased region" description="Low complexity" evidence="1">
    <location>
        <begin position="685"/>
        <end position="700"/>
    </location>
</feature>
<evidence type="ECO:0000313" key="2">
    <source>
        <dbReference type="EMBL" id="KAI1709256.1"/>
    </source>
</evidence>
<feature type="compositionally biased region" description="Low complexity" evidence="1">
    <location>
        <begin position="32"/>
        <end position="41"/>
    </location>
</feature>
<feature type="region of interest" description="Disordered" evidence="1">
    <location>
        <begin position="1"/>
        <end position="56"/>
    </location>
</feature>
<dbReference type="Gene3D" id="3.30.70.330">
    <property type="match status" value="1"/>
</dbReference>
<keyword evidence="3" id="KW-1185">Reference proteome</keyword>
<feature type="compositionally biased region" description="Basic and acidic residues" evidence="1">
    <location>
        <begin position="739"/>
        <end position="754"/>
    </location>
</feature>
<feature type="compositionally biased region" description="Basic and acidic residues" evidence="1">
    <location>
        <begin position="218"/>
        <end position="228"/>
    </location>
</feature>
<organism evidence="2 3">
    <name type="scientific">Ditylenchus destructor</name>
    <dbReference type="NCBI Taxonomy" id="166010"/>
    <lineage>
        <taxon>Eukaryota</taxon>
        <taxon>Metazoa</taxon>
        <taxon>Ecdysozoa</taxon>
        <taxon>Nematoda</taxon>
        <taxon>Chromadorea</taxon>
        <taxon>Rhabditida</taxon>
        <taxon>Tylenchina</taxon>
        <taxon>Tylenchomorpha</taxon>
        <taxon>Sphaerularioidea</taxon>
        <taxon>Anguinidae</taxon>
        <taxon>Anguininae</taxon>
        <taxon>Ditylenchus</taxon>
    </lineage>
</organism>
<feature type="region of interest" description="Disordered" evidence="1">
    <location>
        <begin position="293"/>
        <end position="328"/>
    </location>
</feature>
<feature type="compositionally biased region" description="Low complexity" evidence="1">
    <location>
        <begin position="574"/>
        <end position="586"/>
    </location>
</feature>
<dbReference type="InterPro" id="IPR012677">
    <property type="entry name" value="Nucleotide-bd_a/b_plait_sf"/>
</dbReference>
<dbReference type="SUPFAM" id="SSF54928">
    <property type="entry name" value="RNA-binding domain, RBD"/>
    <property type="match status" value="1"/>
</dbReference>
<feature type="compositionally biased region" description="Polar residues" evidence="1">
    <location>
        <begin position="780"/>
        <end position="793"/>
    </location>
</feature>
<dbReference type="AlphaFoldDB" id="A0AAD4N0Q5"/>
<feature type="region of interest" description="Disordered" evidence="1">
    <location>
        <begin position="218"/>
        <end position="266"/>
    </location>
</feature>
<name>A0AAD4N0Q5_9BILA</name>
<feature type="compositionally biased region" description="Polar residues" evidence="1">
    <location>
        <begin position="428"/>
        <end position="451"/>
    </location>
</feature>
<dbReference type="Proteomes" id="UP001201812">
    <property type="component" value="Unassembled WGS sequence"/>
</dbReference>
<feature type="compositionally biased region" description="Basic and acidic residues" evidence="1">
    <location>
        <begin position="716"/>
        <end position="729"/>
    </location>
</feature>
<feature type="compositionally biased region" description="Low complexity" evidence="1">
    <location>
        <begin position="411"/>
        <end position="427"/>
    </location>
</feature>
<reference evidence="2" key="1">
    <citation type="submission" date="2022-01" db="EMBL/GenBank/DDBJ databases">
        <title>Genome Sequence Resource for Two Populations of Ditylenchus destructor, the Migratory Endoparasitic Phytonematode.</title>
        <authorList>
            <person name="Zhang H."/>
            <person name="Lin R."/>
            <person name="Xie B."/>
        </authorList>
    </citation>
    <scope>NUCLEOTIDE SEQUENCE</scope>
    <source>
        <strain evidence="2">BazhouSP</strain>
    </source>
</reference>
<feature type="compositionally biased region" description="Gly residues" evidence="1">
    <location>
        <begin position="643"/>
        <end position="652"/>
    </location>
</feature>
<evidence type="ECO:0000313" key="3">
    <source>
        <dbReference type="Proteomes" id="UP001201812"/>
    </source>
</evidence>